<accession>A0AAU7T204</accession>
<evidence type="ECO:0008006" key="2">
    <source>
        <dbReference type="Google" id="ProtNLM"/>
    </source>
</evidence>
<keyword evidence="1" id="KW-0614">Plasmid</keyword>
<evidence type="ECO:0000313" key="1">
    <source>
        <dbReference type="EMBL" id="XBU17220.1"/>
    </source>
</evidence>
<dbReference type="RefSeq" id="WP_349929838.1">
    <property type="nucleotide sequence ID" value="NZ_CP157982.1"/>
</dbReference>
<protein>
    <recommendedName>
        <fullName evidence="2">Lipoprotein</fullName>
    </recommendedName>
</protein>
<name>A0AAU7T204_9GAMM</name>
<reference evidence="1" key="1">
    <citation type="submission" date="2024-06" db="EMBL/GenBank/DDBJ databases">
        <authorList>
            <person name="Song Z."/>
        </authorList>
    </citation>
    <scope>NUCLEOTIDE SEQUENCE</scope>
    <source>
        <strain evidence="1">A1-4-2</strain>
        <plasmid evidence="1">unnamed1</plasmid>
    </source>
</reference>
<dbReference type="AlphaFoldDB" id="A0AAU7T204"/>
<organism evidence="1">
    <name type="scientific">Acinetobacter sp. A1-4-2</name>
    <dbReference type="NCBI Taxonomy" id="3156489"/>
    <lineage>
        <taxon>Bacteria</taxon>
        <taxon>Pseudomonadati</taxon>
        <taxon>Pseudomonadota</taxon>
        <taxon>Gammaproteobacteria</taxon>
        <taxon>Moraxellales</taxon>
        <taxon>Moraxellaceae</taxon>
        <taxon>Acinetobacter</taxon>
    </lineage>
</organism>
<gene>
    <name evidence="1" type="ORF">ABJ384_14680</name>
</gene>
<geneLocation type="plasmid" evidence="1">
    <name>unnamed1</name>
</geneLocation>
<dbReference type="EMBL" id="CP157982">
    <property type="protein sequence ID" value="XBU17220.1"/>
    <property type="molecule type" value="Genomic_DNA"/>
</dbReference>
<proteinExistence type="predicted"/>
<sequence>MKHFLIIGVLFCLSACSQKQTGQLIYSSNASGKYATTKHKSVLSNRLFKKIAPISYQHWLSQPLNKDQVLRYKEFLKKHHLQDAVPELFQIESAGYRTWEPDHKSTSSPCITQLLSNQKNKGTRDE</sequence>